<accession>A0ABR0I0D1</accession>
<organism evidence="2 3">
    <name type="scientific">Podospora pseudopauciseta</name>
    <dbReference type="NCBI Taxonomy" id="2093780"/>
    <lineage>
        <taxon>Eukaryota</taxon>
        <taxon>Fungi</taxon>
        <taxon>Dikarya</taxon>
        <taxon>Ascomycota</taxon>
        <taxon>Pezizomycotina</taxon>
        <taxon>Sordariomycetes</taxon>
        <taxon>Sordariomycetidae</taxon>
        <taxon>Sordariales</taxon>
        <taxon>Podosporaceae</taxon>
        <taxon>Podospora</taxon>
    </lineage>
</organism>
<reference evidence="2 3" key="1">
    <citation type="journal article" date="2023" name="bioRxiv">
        <title>High-quality genome assemblies of four members of thePodospora anserinaspecies complex.</title>
        <authorList>
            <person name="Ament-Velasquez S.L."/>
            <person name="Vogan A.A."/>
            <person name="Wallerman O."/>
            <person name="Hartmann F."/>
            <person name="Gautier V."/>
            <person name="Silar P."/>
            <person name="Giraud T."/>
            <person name="Johannesson H."/>
        </authorList>
    </citation>
    <scope>NUCLEOTIDE SEQUENCE [LARGE SCALE GENOMIC DNA]</scope>
    <source>
        <strain evidence="2 3">CBS 411.78</strain>
    </source>
</reference>
<evidence type="ECO:0000256" key="1">
    <source>
        <dbReference type="SAM" id="MobiDB-lite"/>
    </source>
</evidence>
<dbReference type="Proteomes" id="UP001326199">
    <property type="component" value="Unassembled WGS sequence"/>
</dbReference>
<sequence>MALSGDIATKRPTGPLSNVDLPDELEFSAASNQGG</sequence>
<name>A0ABR0I0D1_9PEZI</name>
<dbReference type="EMBL" id="JAFFHB010000001">
    <property type="protein sequence ID" value="KAK4673679.1"/>
    <property type="molecule type" value="Genomic_DNA"/>
</dbReference>
<feature type="region of interest" description="Disordered" evidence="1">
    <location>
        <begin position="1"/>
        <end position="35"/>
    </location>
</feature>
<dbReference type="RefSeq" id="XP_062771001.1">
    <property type="nucleotide sequence ID" value="XM_062905328.1"/>
</dbReference>
<gene>
    <name evidence="2" type="ORF">QC763_0016490</name>
</gene>
<dbReference type="GeneID" id="87925269"/>
<evidence type="ECO:0000313" key="2">
    <source>
        <dbReference type="EMBL" id="KAK4673679.1"/>
    </source>
</evidence>
<comment type="caution">
    <text evidence="2">The sequence shown here is derived from an EMBL/GenBank/DDBJ whole genome shotgun (WGS) entry which is preliminary data.</text>
</comment>
<proteinExistence type="predicted"/>
<keyword evidence="3" id="KW-1185">Reference proteome</keyword>
<evidence type="ECO:0000313" key="3">
    <source>
        <dbReference type="Proteomes" id="UP001326199"/>
    </source>
</evidence>
<protein>
    <submittedName>
        <fullName evidence="2">Uncharacterized protein</fullName>
    </submittedName>
</protein>